<dbReference type="InterPro" id="IPR056528">
    <property type="entry name" value="HVO_2833_C"/>
</dbReference>
<dbReference type="PATRIC" id="fig|1227465.4.peg.1975"/>
<evidence type="ECO:0000313" key="4">
    <source>
        <dbReference type="Proteomes" id="UP000011586"/>
    </source>
</evidence>
<dbReference type="Pfam" id="PF24271">
    <property type="entry name" value="HVO_2833_C"/>
    <property type="match status" value="1"/>
</dbReference>
<evidence type="ECO:0000313" key="3">
    <source>
        <dbReference type="EMBL" id="ELZ42944.1"/>
    </source>
</evidence>
<sequence length="308" mass="35434">MVGEKELWVLSVLGEPKDRRELAEELGYEEATISDAFGDLEQHGLISRERVGTRSVAKPSDARCVEVFQSLTTSNPHVDFPELLTSSMLNVLYYLGSEEPWTATELAERTGHSRATIYRDLRTLTNRAMATKEHSQYRLRAEFDDLHVFAYELRHHVHRVRTKRDVGGATIVWESHTEFLIRTATDVNEENYHRTGLDRFAEYGLQFFTTSEQYYFYSEDREALGPVEFVCHLLLIENDSRHRKYALLLIAATELSEESLEEAATYYGVEDVVVSLLEFLRTGGEVTSESTPNWEEFETLAAEYEVKV</sequence>
<dbReference type="Proteomes" id="UP000011586">
    <property type="component" value="Unassembled WGS sequence"/>
</dbReference>
<dbReference type="AlphaFoldDB" id="M0E966"/>
<reference evidence="3 4" key="1">
    <citation type="journal article" date="2014" name="PLoS Genet.">
        <title>Phylogenetically driven sequencing of extremely halophilic archaea reveals strategies for static and dynamic osmo-response.</title>
        <authorList>
            <person name="Becker E.A."/>
            <person name="Seitzer P.M."/>
            <person name="Tritt A."/>
            <person name="Larsen D."/>
            <person name="Krusor M."/>
            <person name="Yao A.I."/>
            <person name="Wu D."/>
            <person name="Madern D."/>
            <person name="Eisen J.A."/>
            <person name="Darling A.E."/>
            <person name="Facciotti M.T."/>
        </authorList>
    </citation>
    <scope>NUCLEOTIDE SEQUENCE [LARGE SCALE GENOMIC DNA]</scope>
    <source>
        <strain evidence="3 4">DSM 19288</strain>
    </source>
</reference>
<feature type="domain" description="Helix-turn-helix type 11" evidence="1">
    <location>
        <begin position="90"/>
        <end position="125"/>
    </location>
</feature>
<dbReference type="InterPro" id="IPR036388">
    <property type="entry name" value="WH-like_DNA-bd_sf"/>
</dbReference>
<dbReference type="SUPFAM" id="SSF46785">
    <property type="entry name" value="Winged helix' DNA-binding domain"/>
    <property type="match status" value="2"/>
</dbReference>
<evidence type="ECO:0000259" key="1">
    <source>
        <dbReference type="Pfam" id="PF08279"/>
    </source>
</evidence>
<dbReference type="Gene3D" id="1.10.10.10">
    <property type="entry name" value="Winged helix-like DNA-binding domain superfamily/Winged helix DNA-binding domain"/>
    <property type="match status" value="2"/>
</dbReference>
<evidence type="ECO:0000259" key="2">
    <source>
        <dbReference type="Pfam" id="PF24271"/>
    </source>
</evidence>
<protein>
    <recommendedName>
        <fullName evidence="5">Helix-turn-helix type 11 domain-containing protein</fullName>
    </recommendedName>
</protein>
<dbReference type="EMBL" id="AOJK01000050">
    <property type="protein sequence ID" value="ELZ42944.1"/>
    <property type="molecule type" value="Genomic_DNA"/>
</dbReference>
<dbReference type="InterPro" id="IPR013196">
    <property type="entry name" value="HTH_11"/>
</dbReference>
<feature type="domain" description="HVO-2833 C-terminal" evidence="2">
    <location>
        <begin position="190"/>
        <end position="306"/>
    </location>
</feature>
<proteinExistence type="predicted"/>
<comment type="caution">
    <text evidence="3">The sequence shown here is derived from an EMBL/GenBank/DDBJ whole genome shotgun (WGS) entry which is preliminary data.</text>
</comment>
<organism evidence="3 4">
    <name type="scientific">Halorubrum californiense DSM 19288</name>
    <dbReference type="NCBI Taxonomy" id="1227465"/>
    <lineage>
        <taxon>Archaea</taxon>
        <taxon>Methanobacteriati</taxon>
        <taxon>Methanobacteriota</taxon>
        <taxon>Stenosarchaea group</taxon>
        <taxon>Halobacteria</taxon>
        <taxon>Halobacteriales</taxon>
        <taxon>Haloferacaceae</taxon>
        <taxon>Halorubrum</taxon>
    </lineage>
</organism>
<accession>M0E966</accession>
<keyword evidence="4" id="KW-1185">Reference proteome</keyword>
<dbReference type="InterPro" id="IPR036390">
    <property type="entry name" value="WH_DNA-bd_sf"/>
</dbReference>
<name>M0E966_9EURY</name>
<dbReference type="OrthoDB" id="95477at2157"/>
<dbReference type="Pfam" id="PF08279">
    <property type="entry name" value="HTH_11"/>
    <property type="match status" value="1"/>
</dbReference>
<dbReference type="RefSeq" id="WP_008443289.1">
    <property type="nucleotide sequence ID" value="NZ_AOJK01000050.1"/>
</dbReference>
<dbReference type="STRING" id="1227465.C463_10080"/>
<gene>
    <name evidence="3" type="ORF">C463_10080</name>
</gene>
<evidence type="ECO:0008006" key="5">
    <source>
        <dbReference type="Google" id="ProtNLM"/>
    </source>
</evidence>